<evidence type="ECO:0000313" key="3">
    <source>
        <dbReference type="Proteomes" id="UP001500968"/>
    </source>
</evidence>
<gene>
    <name evidence="2" type="ORF">GCM10022386_00670</name>
</gene>
<protein>
    <recommendedName>
        <fullName evidence="4">Lipoprotein</fullName>
    </recommendedName>
</protein>
<dbReference type="EMBL" id="BAABCR010000001">
    <property type="protein sequence ID" value="GAA4021584.1"/>
    <property type="molecule type" value="Genomic_DNA"/>
</dbReference>
<evidence type="ECO:0008006" key="4">
    <source>
        <dbReference type="Google" id="ProtNLM"/>
    </source>
</evidence>
<evidence type="ECO:0000313" key="2">
    <source>
        <dbReference type="EMBL" id="GAA4021584.1"/>
    </source>
</evidence>
<organism evidence="2 3">
    <name type="scientific">Flavobacterium cheonhonense</name>
    <dbReference type="NCBI Taxonomy" id="706185"/>
    <lineage>
        <taxon>Bacteria</taxon>
        <taxon>Pseudomonadati</taxon>
        <taxon>Bacteroidota</taxon>
        <taxon>Flavobacteriia</taxon>
        <taxon>Flavobacteriales</taxon>
        <taxon>Flavobacteriaceae</taxon>
        <taxon>Flavobacterium</taxon>
    </lineage>
</organism>
<sequence>MKKTLSLLALLTFSSFVSAQEVKLKKKKVLFDGIEVLSYEREDAGVFQIHFYDLKSNDEILFLKRNNNETPAYYEDDYTQIKFIGLKKGLEVKQQKSWTAYLEWLVKNKVLNSDGTLNEEKVDALIQNYDENITKRTIR</sequence>
<name>A0ABP7T631_9FLAO</name>
<comment type="caution">
    <text evidence="2">The sequence shown here is derived from an EMBL/GenBank/DDBJ whole genome shotgun (WGS) entry which is preliminary data.</text>
</comment>
<dbReference type="RefSeq" id="WP_290874143.1">
    <property type="nucleotide sequence ID" value="NZ_BAABCR010000001.1"/>
</dbReference>
<keyword evidence="1" id="KW-0732">Signal</keyword>
<keyword evidence="3" id="KW-1185">Reference proteome</keyword>
<evidence type="ECO:0000256" key="1">
    <source>
        <dbReference type="SAM" id="SignalP"/>
    </source>
</evidence>
<feature type="signal peptide" evidence="1">
    <location>
        <begin position="1"/>
        <end position="19"/>
    </location>
</feature>
<accession>A0ABP7T631</accession>
<proteinExistence type="predicted"/>
<feature type="chain" id="PRO_5046968506" description="Lipoprotein" evidence="1">
    <location>
        <begin position="20"/>
        <end position="139"/>
    </location>
</feature>
<reference evidence="3" key="1">
    <citation type="journal article" date="2019" name="Int. J. Syst. Evol. Microbiol.">
        <title>The Global Catalogue of Microorganisms (GCM) 10K type strain sequencing project: providing services to taxonomists for standard genome sequencing and annotation.</title>
        <authorList>
            <consortium name="The Broad Institute Genomics Platform"/>
            <consortium name="The Broad Institute Genome Sequencing Center for Infectious Disease"/>
            <person name="Wu L."/>
            <person name="Ma J."/>
        </authorList>
    </citation>
    <scope>NUCLEOTIDE SEQUENCE [LARGE SCALE GENOMIC DNA]</scope>
    <source>
        <strain evidence="3">JCM 17064</strain>
    </source>
</reference>
<dbReference type="Proteomes" id="UP001500968">
    <property type="component" value="Unassembled WGS sequence"/>
</dbReference>